<dbReference type="EMBL" id="CP023563">
    <property type="protein sequence ID" value="ATG51365.1"/>
    <property type="molecule type" value="Genomic_DNA"/>
</dbReference>
<dbReference type="RefSeq" id="WP_096802492.1">
    <property type="nucleotide sequence ID" value="NZ_CP023563.1"/>
</dbReference>
<comment type="function">
    <text evidence="2">Antitoxin component of a type II toxin-antitoxin (TA) system.</text>
</comment>
<keyword evidence="4" id="KW-1185">Reference proteome</keyword>
<sequence>MEITATKARDQLGRLIDRAHSEPVYLTRHDRRVGAIVDADTLDRLMEAAEELDDIAAYDAAKAEGGESVTLDELRRELGL</sequence>
<dbReference type="OrthoDB" id="4869854at2"/>
<dbReference type="Gene3D" id="3.40.1620.10">
    <property type="entry name" value="YefM-like domain"/>
    <property type="match status" value="1"/>
</dbReference>
<evidence type="ECO:0000313" key="4">
    <source>
        <dbReference type="Proteomes" id="UP000218165"/>
    </source>
</evidence>
<evidence type="ECO:0000256" key="1">
    <source>
        <dbReference type="ARBA" id="ARBA00009981"/>
    </source>
</evidence>
<protein>
    <recommendedName>
        <fullName evidence="2">Antitoxin</fullName>
    </recommendedName>
</protein>
<dbReference type="AlphaFoldDB" id="A0A291GMC2"/>
<dbReference type="PANTHER" id="PTHR33713">
    <property type="entry name" value="ANTITOXIN YAFN-RELATED"/>
    <property type="match status" value="1"/>
</dbReference>
<organism evidence="3 4">
    <name type="scientific">Brachybacterium vulturis</name>
    <dbReference type="NCBI Taxonomy" id="2017484"/>
    <lineage>
        <taxon>Bacteria</taxon>
        <taxon>Bacillati</taxon>
        <taxon>Actinomycetota</taxon>
        <taxon>Actinomycetes</taxon>
        <taxon>Micrococcales</taxon>
        <taxon>Dermabacteraceae</taxon>
        <taxon>Brachybacterium</taxon>
    </lineage>
</organism>
<evidence type="ECO:0000256" key="2">
    <source>
        <dbReference type="RuleBase" id="RU362080"/>
    </source>
</evidence>
<evidence type="ECO:0000313" key="3">
    <source>
        <dbReference type="EMBL" id="ATG51365.1"/>
    </source>
</evidence>
<gene>
    <name evidence="3" type="ORF">CFK38_07365</name>
</gene>
<dbReference type="NCBIfam" id="TIGR01552">
    <property type="entry name" value="phd_fam"/>
    <property type="match status" value="1"/>
</dbReference>
<dbReference type="Pfam" id="PF02604">
    <property type="entry name" value="PhdYeFM_antitox"/>
    <property type="match status" value="1"/>
</dbReference>
<dbReference type="InterPro" id="IPR006442">
    <property type="entry name" value="Antitoxin_Phd/YefM"/>
</dbReference>
<comment type="similarity">
    <text evidence="1 2">Belongs to the phD/YefM antitoxin family.</text>
</comment>
<proteinExistence type="inferred from homology"/>
<reference evidence="4" key="1">
    <citation type="submission" date="2017-09" db="EMBL/GenBank/DDBJ databases">
        <title>Brachybacterium sp. VM2412.</title>
        <authorList>
            <person name="Tak E.J."/>
            <person name="Bae J.-W."/>
        </authorList>
    </citation>
    <scope>NUCLEOTIDE SEQUENCE [LARGE SCALE GENOMIC DNA]</scope>
    <source>
        <strain evidence="4">VM2412</strain>
    </source>
</reference>
<dbReference type="Proteomes" id="UP000218165">
    <property type="component" value="Chromosome"/>
</dbReference>
<dbReference type="InterPro" id="IPR036165">
    <property type="entry name" value="YefM-like_sf"/>
</dbReference>
<dbReference type="KEGG" id="brz:CFK38_07365"/>
<dbReference type="PANTHER" id="PTHR33713:SF10">
    <property type="entry name" value="ANTITOXIN YAFN"/>
    <property type="match status" value="1"/>
</dbReference>
<name>A0A291GMC2_9MICO</name>
<dbReference type="SUPFAM" id="SSF143120">
    <property type="entry name" value="YefM-like"/>
    <property type="match status" value="1"/>
</dbReference>
<accession>A0A291GMC2</accession>
<dbReference type="InterPro" id="IPR051405">
    <property type="entry name" value="phD/YefM_antitoxin"/>
</dbReference>